<organism evidence="1 2">
    <name type="scientific">Undibacterium pigrum</name>
    <dbReference type="NCBI Taxonomy" id="401470"/>
    <lineage>
        <taxon>Bacteria</taxon>
        <taxon>Pseudomonadati</taxon>
        <taxon>Pseudomonadota</taxon>
        <taxon>Betaproteobacteria</taxon>
        <taxon>Burkholderiales</taxon>
        <taxon>Oxalobacteraceae</taxon>
        <taxon>Undibacterium</taxon>
    </lineage>
</organism>
<comment type="caution">
    <text evidence="1">The sequence shown here is derived from an EMBL/GenBank/DDBJ whole genome shotgun (WGS) entry which is preliminary data.</text>
</comment>
<name>A0A318JRK1_9BURK</name>
<dbReference type="RefSeq" id="WP_110253412.1">
    <property type="nucleotide sequence ID" value="NZ_QJKB01000001.1"/>
</dbReference>
<dbReference type="EMBL" id="QJKB01000001">
    <property type="protein sequence ID" value="PXX46980.1"/>
    <property type="molecule type" value="Genomic_DNA"/>
</dbReference>
<reference evidence="1 2" key="1">
    <citation type="submission" date="2018-05" db="EMBL/GenBank/DDBJ databases">
        <title>Genomic Encyclopedia of Type Strains, Phase IV (KMG-IV): sequencing the most valuable type-strain genomes for metagenomic binning, comparative biology and taxonomic classification.</title>
        <authorList>
            <person name="Goeker M."/>
        </authorList>
    </citation>
    <scope>NUCLEOTIDE SEQUENCE [LARGE SCALE GENOMIC DNA]</scope>
    <source>
        <strain evidence="1 2">DSM 19792</strain>
    </source>
</reference>
<proteinExistence type="predicted"/>
<accession>A0A318JRK1</accession>
<dbReference type="OrthoDB" id="8588059at2"/>
<evidence type="ECO:0000313" key="2">
    <source>
        <dbReference type="Proteomes" id="UP000247792"/>
    </source>
</evidence>
<protein>
    <submittedName>
        <fullName evidence="1">Uncharacterized protein</fullName>
    </submittedName>
</protein>
<dbReference type="AlphaFoldDB" id="A0A318JRK1"/>
<gene>
    <name evidence="1" type="ORF">DFR42_101556</name>
</gene>
<keyword evidence="2" id="KW-1185">Reference proteome</keyword>
<sequence>MNASVYDKTEKGREEITTRKYQLASRLRTLLVMIDGKQTAAEIMKKVAALGLTEQNLQELLEQEFIIEIAAQADIDLDITESSTPANSSEPGLIAAAKSPEPEIPAMTDAERFQALYNFYNETIKSAIGLRGYGLQLKVERAGNIDDFRALRQAYVEAVQKAKGPEMARSLSDRLDLLLGK</sequence>
<dbReference type="Proteomes" id="UP000247792">
    <property type="component" value="Unassembled WGS sequence"/>
</dbReference>
<evidence type="ECO:0000313" key="1">
    <source>
        <dbReference type="EMBL" id="PXX46980.1"/>
    </source>
</evidence>